<gene>
    <name evidence="2" type="ORF">GCM10010339_19630</name>
</gene>
<evidence type="ECO:0000313" key="2">
    <source>
        <dbReference type="EMBL" id="GHE01235.1"/>
    </source>
</evidence>
<feature type="region of interest" description="Disordered" evidence="1">
    <location>
        <begin position="547"/>
        <end position="579"/>
    </location>
</feature>
<dbReference type="AlphaFoldDB" id="A0A919D2L7"/>
<organism evidence="2 3">
    <name type="scientific">Streptomyces alanosinicus</name>
    <dbReference type="NCBI Taxonomy" id="68171"/>
    <lineage>
        <taxon>Bacteria</taxon>
        <taxon>Bacillati</taxon>
        <taxon>Actinomycetota</taxon>
        <taxon>Actinomycetes</taxon>
        <taxon>Kitasatosporales</taxon>
        <taxon>Streptomycetaceae</taxon>
        <taxon>Streptomyces</taxon>
    </lineage>
</organism>
<evidence type="ECO:0000313" key="3">
    <source>
        <dbReference type="Proteomes" id="UP000655443"/>
    </source>
</evidence>
<keyword evidence="3" id="KW-1185">Reference proteome</keyword>
<dbReference type="Pfam" id="PF13646">
    <property type="entry name" value="HEAT_2"/>
    <property type="match status" value="1"/>
</dbReference>
<reference evidence="2" key="1">
    <citation type="journal article" date="2014" name="Int. J. Syst. Evol. Microbiol.">
        <title>Complete genome sequence of Corynebacterium casei LMG S-19264T (=DSM 44701T), isolated from a smear-ripened cheese.</title>
        <authorList>
            <consortium name="US DOE Joint Genome Institute (JGI-PGF)"/>
            <person name="Walter F."/>
            <person name="Albersmeier A."/>
            <person name="Kalinowski J."/>
            <person name="Ruckert C."/>
        </authorList>
    </citation>
    <scope>NUCLEOTIDE SEQUENCE</scope>
    <source>
        <strain evidence="2">JCM 4714</strain>
    </source>
</reference>
<sequence length="782" mass="82686">MTASRFAHSGGADQCAASVSSPATDEVLAPLNGLDDIPWAELGHAYGAADDVPATLRLLARAGEDPEREERLDHLDASIYHQGGAVYAAGAAAVPFLVELAATPGLPMRAAIVELVGRFAALQNEMREPWRSAGHAVSCRAALVAGHDILVALLDDADHSVRTAAAALLWKYALWSPRTDDAMEALVGRDAVEPDLALRVSLRLDGARAAAKARESNTSSAAALAAAVRRLTAAPDRNTDALRLACLAADKRLDPAAVSWRDLLDAALAPATPHKAYSAWGENGSRLAGALCAVCGDDAAAWLNVIRVLIRDERAQVRTGALQAAGDAMRRWRSAASALIPLIGATLTDSEPENRMRSADLLAAAGTAGAVFDDRLAEALGDPHRPTAIRAAWALARHGDVRAVPTLVHGLDHEENEGFGPSAHYNGRSYWFAQPPLREALVACAARHGALLAPALRSALARCLAQARTEDGAANGLRTDSLPRIHLLCEALVACGPAAAEAVPELEALLDSAHPRLACTVIEAVGPAAAHCVPHLERVERLALEASSTQMSARRAHDTSPTGEETPAHPSPGRQRVPGPADLWVTALTAAWTRFAVVGDEAALLCTVDEVLTMTAPLRQGAEAGREDSLPESATAALAARDAATLASTVARCLSVLGPGAGASRMRWPEQWLRANERWWRSHEAVLVAWAHWRVTGDSGLALQVFQRVLDSRPGAAYGPIELAALRRVTDMRSEARALAPLLHACLDRDERISDSGGWRGMALDEEVRELASTMLATLPAR</sequence>
<protein>
    <recommendedName>
        <fullName evidence="4">PBS lyase</fullName>
    </recommendedName>
</protein>
<dbReference type="Proteomes" id="UP000655443">
    <property type="component" value="Unassembled WGS sequence"/>
</dbReference>
<dbReference type="SUPFAM" id="SSF48371">
    <property type="entry name" value="ARM repeat"/>
    <property type="match status" value="1"/>
</dbReference>
<dbReference type="Gene3D" id="1.25.10.10">
    <property type="entry name" value="Leucine-rich Repeat Variant"/>
    <property type="match status" value="1"/>
</dbReference>
<dbReference type="InterPro" id="IPR011989">
    <property type="entry name" value="ARM-like"/>
</dbReference>
<proteinExistence type="predicted"/>
<accession>A0A919D2L7</accession>
<name>A0A919D2L7_9ACTN</name>
<evidence type="ECO:0000256" key="1">
    <source>
        <dbReference type="SAM" id="MobiDB-lite"/>
    </source>
</evidence>
<dbReference type="InterPro" id="IPR016024">
    <property type="entry name" value="ARM-type_fold"/>
</dbReference>
<evidence type="ECO:0008006" key="4">
    <source>
        <dbReference type="Google" id="ProtNLM"/>
    </source>
</evidence>
<reference evidence="2" key="2">
    <citation type="submission" date="2020-09" db="EMBL/GenBank/DDBJ databases">
        <authorList>
            <person name="Sun Q."/>
            <person name="Ohkuma M."/>
        </authorList>
    </citation>
    <scope>NUCLEOTIDE SEQUENCE</scope>
    <source>
        <strain evidence="2">JCM 4714</strain>
    </source>
</reference>
<dbReference type="EMBL" id="BMVG01000003">
    <property type="protein sequence ID" value="GHE01235.1"/>
    <property type="molecule type" value="Genomic_DNA"/>
</dbReference>
<comment type="caution">
    <text evidence="2">The sequence shown here is derived from an EMBL/GenBank/DDBJ whole genome shotgun (WGS) entry which is preliminary data.</text>
</comment>